<dbReference type="SUPFAM" id="SSF56112">
    <property type="entry name" value="Protein kinase-like (PK-like)"/>
    <property type="match status" value="1"/>
</dbReference>
<evidence type="ECO:0000313" key="3">
    <source>
        <dbReference type="Proteomes" id="UP001333710"/>
    </source>
</evidence>
<dbReference type="Pfam" id="PF02958">
    <property type="entry name" value="EcKL"/>
    <property type="match status" value="1"/>
</dbReference>
<reference evidence="2" key="1">
    <citation type="submission" date="2023-01" db="EMBL/GenBank/DDBJ databases">
        <title>Complete genome sequence of Planctobacterium marinum strain Dej080120_11.</title>
        <authorList>
            <person name="Ueki S."/>
            <person name="Maruyama F."/>
        </authorList>
    </citation>
    <scope>NUCLEOTIDE SEQUENCE</scope>
    <source>
        <strain evidence="2">Dej080120_11</strain>
    </source>
</reference>
<dbReference type="InterPro" id="IPR004119">
    <property type="entry name" value="EcKL"/>
</dbReference>
<dbReference type="Gene3D" id="3.90.1200.10">
    <property type="match status" value="1"/>
</dbReference>
<protein>
    <submittedName>
        <fullName evidence="2">Phosphotransferase</fullName>
    </submittedName>
</protein>
<dbReference type="InterPro" id="IPR015897">
    <property type="entry name" value="CHK_kinase-like"/>
</dbReference>
<dbReference type="Proteomes" id="UP001333710">
    <property type="component" value="Chromosome"/>
</dbReference>
<gene>
    <name evidence="2" type="ORF">MACH26_39810</name>
</gene>
<organism evidence="2 3">
    <name type="scientific">Planctobacterium marinum</name>
    <dbReference type="NCBI Taxonomy" id="1631968"/>
    <lineage>
        <taxon>Bacteria</taxon>
        <taxon>Pseudomonadati</taxon>
        <taxon>Pseudomonadota</taxon>
        <taxon>Gammaproteobacteria</taxon>
        <taxon>Alteromonadales</taxon>
        <taxon>Alteromonadaceae</taxon>
        <taxon>Planctobacterium</taxon>
    </lineage>
</organism>
<dbReference type="EMBL" id="AP027272">
    <property type="protein sequence ID" value="BDX08460.1"/>
    <property type="molecule type" value="Genomic_DNA"/>
</dbReference>
<feature type="domain" description="CHK kinase-like" evidence="1">
    <location>
        <begin position="113"/>
        <end position="270"/>
    </location>
</feature>
<name>A0AA48I9K3_9ALTE</name>
<dbReference type="PANTHER" id="PTHR11012">
    <property type="entry name" value="PROTEIN KINASE-LIKE DOMAIN-CONTAINING"/>
    <property type="match status" value="1"/>
</dbReference>
<dbReference type="InterPro" id="IPR011009">
    <property type="entry name" value="Kinase-like_dom_sf"/>
</dbReference>
<accession>A0AA48I9K3</accession>
<sequence>MSAPTSNHLQRSDIMFNTCRYVYSESLQVLWSGYGEIARYTSESKDSIIVKHVTPPETIQHPRGWNTPLSHKRKLRSYQVEALFYQHYSQQCDDDCRVPGYLQEYSPTDENRILLEDLDAAGYSVRHTNGDYYRVALCLTWLANFHAQFLATQTPELWPQSGYWHLHTRPDELQNMADSPLKQAAADIDEKLHSCSYQTLNHGDAKLANFCFHKEEKIVAALDFQYAGRGPGIKDVVLLLASSFDNSALEEHANELVQEYFRQLRMKLNAKIPAVDIAALCRQWADLVPFAWADYQRFLEGWKPGHSRITPYMQRHTDSVL</sequence>
<dbReference type="AlphaFoldDB" id="A0AA48I9K3"/>
<dbReference type="RefSeq" id="WP_338294528.1">
    <property type="nucleotide sequence ID" value="NZ_AP027272.1"/>
</dbReference>
<evidence type="ECO:0000259" key="1">
    <source>
        <dbReference type="SMART" id="SM00587"/>
    </source>
</evidence>
<dbReference type="SMART" id="SM00587">
    <property type="entry name" value="CHK"/>
    <property type="match status" value="1"/>
</dbReference>
<evidence type="ECO:0000313" key="2">
    <source>
        <dbReference type="EMBL" id="BDX08460.1"/>
    </source>
</evidence>
<proteinExistence type="predicted"/>
<dbReference type="PANTHER" id="PTHR11012:SF30">
    <property type="entry name" value="PROTEIN KINASE-LIKE DOMAIN-CONTAINING"/>
    <property type="match status" value="1"/>
</dbReference>
<keyword evidence="3" id="KW-1185">Reference proteome</keyword>
<dbReference type="KEGG" id="pmaw:MACH26_39810"/>